<proteinExistence type="predicted"/>
<dbReference type="GO" id="GO:0015159">
    <property type="term" value="F:polysaccharide transmembrane transporter activity"/>
    <property type="evidence" value="ECO:0007669"/>
    <property type="project" value="InterPro"/>
</dbReference>
<reference evidence="4 5" key="1">
    <citation type="submission" date="2015-06" db="EMBL/GenBank/DDBJ databases">
        <title>Draft genome assembly of filamentous brackish cyanobacterium Limnoraphis robusta strain CS-951.</title>
        <authorList>
            <person name="Willis A."/>
            <person name="Parks M."/>
            <person name="Burford M.A."/>
        </authorList>
    </citation>
    <scope>NUCLEOTIDE SEQUENCE [LARGE SCALE GENOMIC DNA]</scope>
    <source>
        <strain evidence="4 5">CS-951</strain>
    </source>
</reference>
<dbReference type="InterPro" id="IPR003715">
    <property type="entry name" value="Poly_export_N"/>
</dbReference>
<feature type="domain" description="Soluble ligand binding" evidence="3">
    <location>
        <begin position="305"/>
        <end position="357"/>
    </location>
</feature>
<evidence type="ECO:0000256" key="1">
    <source>
        <dbReference type="ARBA" id="ARBA00022729"/>
    </source>
</evidence>
<dbReference type="OrthoDB" id="9793939at2"/>
<dbReference type="RefSeq" id="WP_046278033.1">
    <property type="nucleotide sequence ID" value="NZ_LATL02000253.1"/>
</dbReference>
<dbReference type="Gene3D" id="3.30.1950.10">
    <property type="entry name" value="wza like domain"/>
    <property type="match status" value="1"/>
</dbReference>
<feature type="domain" description="Soluble ligand binding" evidence="3">
    <location>
        <begin position="196"/>
        <end position="244"/>
    </location>
</feature>
<dbReference type="PANTHER" id="PTHR33619">
    <property type="entry name" value="POLYSACCHARIDE EXPORT PROTEIN GFCE-RELATED"/>
    <property type="match status" value="1"/>
</dbReference>
<dbReference type="InterPro" id="IPR019554">
    <property type="entry name" value="Soluble_ligand-bd"/>
</dbReference>
<keyword evidence="1" id="KW-0732">Signal</keyword>
<evidence type="ECO:0000259" key="3">
    <source>
        <dbReference type="Pfam" id="PF10531"/>
    </source>
</evidence>
<name>A0A0F5YIV3_9CYAN</name>
<comment type="caution">
    <text evidence="4">The sequence shown here is derived from an EMBL/GenBank/DDBJ whole genome shotgun (WGS) entry which is preliminary data.</text>
</comment>
<dbReference type="AlphaFoldDB" id="A0A0F5YIV3"/>
<accession>A0A0F5YIV3</accession>
<dbReference type="PATRIC" id="fig|1637645.4.peg.5053"/>
<dbReference type="PANTHER" id="PTHR33619:SF3">
    <property type="entry name" value="POLYSACCHARIDE EXPORT PROTEIN GFCE-RELATED"/>
    <property type="match status" value="1"/>
</dbReference>
<sequence length="546" mass="59079">MVNSIDRFIAVTVAGLYSGSWTLGLTVLLGGVNTVVFVRQSKAQQIPDKCVLPQEFVERKIELLEGVEPQNTPEILGLFQQPGGRPVERVLEPNLVPVDVSYFERGNENQIERYRLGPGDQIFIDIFVNGLRSTELSIPNAVIGPEGTTIIPLIGTVRLEGLFLREIEQEIRDRLNQYVKNPLVNVSLLAQRPVQVTVTGQVARPGFYPLGTPQLAIALSSAGGTRANADLRSVQLRRALPDGRTLAAEIDLLTPLVSGLAPPDIRLEDRDIIFVPTQQTLPTQGPEREIVESYSLAAAPTPVEVTIVGAVVKPGFYTLPAGLGRVSAAILAAGGATLTADLRSVIVCRVTIDGQVIQDRVDLYSPLKEATALPNVALSNGDSVIVPQLSIQDQQDYDRTLVANSTLVNQQITIRILSNAGGAVGSVTLPNGSTFVDILNNVPLATAKLDEITLIRFDPQAGKAITRTLNGRQVLQGNPTDNILLQDEDVIVIDRNFSANLSYFLNSFTQPFRDILGFLLFFREISNAAEELFGPNNSSGGSGNRR</sequence>
<evidence type="ECO:0000259" key="2">
    <source>
        <dbReference type="Pfam" id="PF02563"/>
    </source>
</evidence>
<dbReference type="Gene3D" id="3.10.560.10">
    <property type="entry name" value="Outer membrane lipoprotein wza domain like"/>
    <property type="match status" value="2"/>
</dbReference>
<dbReference type="InterPro" id="IPR049712">
    <property type="entry name" value="Poly_export"/>
</dbReference>
<protein>
    <submittedName>
        <fullName evidence="4">Polysaccharide export protein</fullName>
    </submittedName>
</protein>
<dbReference type="Pfam" id="PF02563">
    <property type="entry name" value="Poly_export"/>
    <property type="match status" value="1"/>
</dbReference>
<evidence type="ECO:0000313" key="4">
    <source>
        <dbReference type="EMBL" id="KKD38562.1"/>
    </source>
</evidence>
<dbReference type="EMBL" id="LATL02000253">
    <property type="protein sequence ID" value="KKD38562.1"/>
    <property type="molecule type" value="Genomic_DNA"/>
</dbReference>
<dbReference type="Pfam" id="PF10531">
    <property type="entry name" value="SLBB"/>
    <property type="match status" value="2"/>
</dbReference>
<organism evidence="4 5">
    <name type="scientific">Limnoraphis robusta CS-951</name>
    <dbReference type="NCBI Taxonomy" id="1637645"/>
    <lineage>
        <taxon>Bacteria</taxon>
        <taxon>Bacillati</taxon>
        <taxon>Cyanobacteriota</taxon>
        <taxon>Cyanophyceae</taxon>
        <taxon>Oscillatoriophycideae</taxon>
        <taxon>Oscillatoriales</taxon>
        <taxon>Sirenicapillariaceae</taxon>
        <taxon>Limnoraphis</taxon>
    </lineage>
</organism>
<evidence type="ECO:0000313" key="5">
    <source>
        <dbReference type="Proteomes" id="UP000033607"/>
    </source>
</evidence>
<feature type="domain" description="Polysaccharide export protein N-terminal" evidence="2">
    <location>
        <begin position="112"/>
        <end position="188"/>
    </location>
</feature>
<dbReference type="Proteomes" id="UP000033607">
    <property type="component" value="Unassembled WGS sequence"/>
</dbReference>
<gene>
    <name evidence="4" type="ORF">WN50_08150</name>
</gene>